<keyword evidence="8" id="KW-0863">Zinc-finger</keyword>
<accession>A0AAD9QAG8</accession>
<name>A0AAD9QAG8_ACRCE</name>
<dbReference type="InterPro" id="IPR025654">
    <property type="entry name" value="PEX2/10"/>
</dbReference>
<evidence type="ECO:0000256" key="1">
    <source>
        <dbReference type="ARBA" id="ARBA00004585"/>
    </source>
</evidence>
<comment type="catalytic activity">
    <reaction evidence="16">
        <text>[E2 ubiquitin-conjugating enzyme]-S-ubiquitinyl-L-cysteine + [acceptor protein]-L-cysteine = [E2 ubiquitin-conjugating enzyme]-L-cysteine + [acceptor protein]-S-ubiquitinyl-L-cysteine.</text>
        <dbReference type="EC" id="2.3.2.36"/>
    </reaction>
</comment>
<dbReference type="SUPFAM" id="SSF57850">
    <property type="entry name" value="RING/U-box"/>
    <property type="match status" value="1"/>
</dbReference>
<evidence type="ECO:0000313" key="20">
    <source>
        <dbReference type="EMBL" id="KAK2557729.1"/>
    </source>
</evidence>
<comment type="caution">
    <text evidence="20">The sequence shown here is derived from an EMBL/GenBank/DDBJ whole genome shotgun (WGS) entry which is preliminary data.</text>
</comment>
<evidence type="ECO:0000256" key="8">
    <source>
        <dbReference type="ARBA" id="ARBA00022771"/>
    </source>
</evidence>
<evidence type="ECO:0000256" key="3">
    <source>
        <dbReference type="ARBA" id="ARBA00008704"/>
    </source>
</evidence>
<keyword evidence="14" id="KW-0576">Peroxisome</keyword>
<evidence type="ECO:0000256" key="15">
    <source>
        <dbReference type="ARBA" id="ARBA00032511"/>
    </source>
</evidence>
<evidence type="ECO:0000256" key="16">
    <source>
        <dbReference type="ARBA" id="ARBA00034438"/>
    </source>
</evidence>
<dbReference type="GO" id="GO:0008270">
    <property type="term" value="F:zinc ion binding"/>
    <property type="evidence" value="ECO:0007669"/>
    <property type="project" value="UniProtKB-KW"/>
</dbReference>
<dbReference type="EC" id="2.3.2.36" evidence="17"/>
<dbReference type="AlphaFoldDB" id="A0AAD9QAG8"/>
<reference evidence="20" key="2">
    <citation type="journal article" date="2023" name="Science">
        <title>Genomic signatures of disease resistance in endangered staghorn corals.</title>
        <authorList>
            <person name="Vollmer S.V."/>
            <person name="Selwyn J.D."/>
            <person name="Despard B.A."/>
            <person name="Roesel C.L."/>
        </authorList>
    </citation>
    <scope>NUCLEOTIDE SEQUENCE</scope>
    <source>
        <strain evidence="20">K2</strain>
    </source>
</reference>
<evidence type="ECO:0000256" key="17">
    <source>
        <dbReference type="ARBA" id="ARBA00034523"/>
    </source>
</evidence>
<keyword evidence="6 18" id="KW-0812">Transmembrane</keyword>
<evidence type="ECO:0000256" key="6">
    <source>
        <dbReference type="ARBA" id="ARBA00022692"/>
    </source>
</evidence>
<evidence type="ECO:0000256" key="14">
    <source>
        <dbReference type="ARBA" id="ARBA00023140"/>
    </source>
</evidence>
<dbReference type="InterPro" id="IPR006845">
    <property type="entry name" value="Pex_N"/>
</dbReference>
<keyword evidence="21" id="KW-1185">Reference proteome</keyword>
<feature type="transmembrane region" description="Helical" evidence="18">
    <location>
        <begin position="188"/>
        <end position="206"/>
    </location>
</feature>
<gene>
    <name evidence="20" type="ORF">P5673_020094</name>
</gene>
<evidence type="ECO:0000256" key="13">
    <source>
        <dbReference type="ARBA" id="ARBA00023136"/>
    </source>
</evidence>
<keyword evidence="9" id="KW-0833">Ubl conjugation pathway</keyword>
<keyword evidence="5" id="KW-0808">Transferase</keyword>
<dbReference type="GO" id="GO:0005778">
    <property type="term" value="C:peroxisomal membrane"/>
    <property type="evidence" value="ECO:0007669"/>
    <property type="project" value="UniProtKB-SubCell"/>
</dbReference>
<dbReference type="PANTHER" id="PTHR48178">
    <property type="entry name" value="PEROXISOME BIOGENESIS FACTOR 2"/>
    <property type="match status" value="1"/>
</dbReference>
<keyword evidence="10" id="KW-0862">Zinc</keyword>
<organism evidence="20 21">
    <name type="scientific">Acropora cervicornis</name>
    <name type="common">Staghorn coral</name>
    <dbReference type="NCBI Taxonomy" id="6130"/>
    <lineage>
        <taxon>Eukaryota</taxon>
        <taxon>Metazoa</taxon>
        <taxon>Cnidaria</taxon>
        <taxon>Anthozoa</taxon>
        <taxon>Hexacorallia</taxon>
        <taxon>Scleractinia</taxon>
        <taxon>Astrocoeniina</taxon>
        <taxon>Acroporidae</taxon>
        <taxon>Acropora</taxon>
    </lineage>
</organism>
<comment type="similarity">
    <text evidence="3">Belongs to the pex2/pex10/pex12 family.</text>
</comment>
<evidence type="ECO:0000259" key="19">
    <source>
        <dbReference type="Pfam" id="PF04757"/>
    </source>
</evidence>
<evidence type="ECO:0000313" key="21">
    <source>
        <dbReference type="Proteomes" id="UP001249851"/>
    </source>
</evidence>
<evidence type="ECO:0000256" key="2">
    <source>
        <dbReference type="ARBA" id="ARBA00004906"/>
    </source>
</evidence>
<evidence type="ECO:0000256" key="5">
    <source>
        <dbReference type="ARBA" id="ARBA00022679"/>
    </source>
</evidence>
<dbReference type="EMBL" id="JARQWQ010000048">
    <property type="protein sequence ID" value="KAK2557729.1"/>
    <property type="molecule type" value="Genomic_DNA"/>
</dbReference>
<dbReference type="Proteomes" id="UP001249851">
    <property type="component" value="Unassembled WGS sequence"/>
</dbReference>
<keyword evidence="11" id="KW-0653">Protein transport</keyword>
<evidence type="ECO:0000256" key="10">
    <source>
        <dbReference type="ARBA" id="ARBA00022833"/>
    </source>
</evidence>
<comment type="subcellular location">
    <subcellularLocation>
        <location evidence="1">Peroxisome membrane</location>
        <topology evidence="1">Multi-pass membrane protein</topology>
    </subcellularLocation>
</comment>
<keyword evidence="7" id="KW-0479">Metal-binding</keyword>
<evidence type="ECO:0000256" key="11">
    <source>
        <dbReference type="ARBA" id="ARBA00022927"/>
    </source>
</evidence>
<dbReference type="PANTHER" id="PTHR48178:SF1">
    <property type="entry name" value="PEROXISOME BIOGENESIS FACTOR 2"/>
    <property type="match status" value="1"/>
</dbReference>
<comment type="pathway">
    <text evidence="2">Protein modification; protein ubiquitination.</text>
</comment>
<feature type="domain" description="Pex N-terminal" evidence="19">
    <location>
        <begin position="24"/>
        <end position="215"/>
    </location>
</feature>
<dbReference type="Pfam" id="PF04757">
    <property type="entry name" value="Pex2_Pex12"/>
    <property type="match status" value="1"/>
</dbReference>
<sequence length="287" mass="32839">MADKTEPNEQRVLRVNQLDAAQLDDEITQLLRTQLSKAFQYFEAGALTKYEAELNALLRLLVWRFSVYKCDGTVGQLMLNMKYSSAGGGLSKLQKLLVGFFVVGLPYMKERLTKVRQVTEKFPAFDLIWRCLYMGEKLFQFISVINFLVFLQKGRYPSLLERFLRIHPVFAQEQSIRRVSFEFMTRELLWHGFAEFVFFFLPLVNIHKLKNMIVRRFSSPATRDKQPSIKVACHECGICSEPPTAPHQGQCGHANCLADPFFPCPLCGQAVGRDITPVESTVALEVT</sequence>
<evidence type="ECO:0000256" key="9">
    <source>
        <dbReference type="ARBA" id="ARBA00022786"/>
    </source>
</evidence>
<evidence type="ECO:0000256" key="4">
    <source>
        <dbReference type="ARBA" id="ARBA00022448"/>
    </source>
</evidence>
<dbReference type="GO" id="GO:0016558">
    <property type="term" value="P:protein import into peroxisome matrix"/>
    <property type="evidence" value="ECO:0007669"/>
    <property type="project" value="InterPro"/>
</dbReference>
<dbReference type="GO" id="GO:0061630">
    <property type="term" value="F:ubiquitin protein ligase activity"/>
    <property type="evidence" value="ECO:0007669"/>
    <property type="project" value="UniProtKB-EC"/>
</dbReference>
<reference evidence="20" key="1">
    <citation type="journal article" date="2023" name="G3 (Bethesda)">
        <title>Whole genome assembly and annotation of the endangered Caribbean coral Acropora cervicornis.</title>
        <authorList>
            <person name="Selwyn J.D."/>
            <person name="Vollmer S.V."/>
        </authorList>
    </citation>
    <scope>NUCLEOTIDE SEQUENCE</scope>
    <source>
        <strain evidence="20">K2</strain>
    </source>
</reference>
<keyword evidence="12 18" id="KW-1133">Transmembrane helix</keyword>
<evidence type="ECO:0000256" key="18">
    <source>
        <dbReference type="SAM" id="Phobius"/>
    </source>
</evidence>
<evidence type="ECO:0000256" key="7">
    <source>
        <dbReference type="ARBA" id="ARBA00022723"/>
    </source>
</evidence>
<proteinExistence type="inferred from homology"/>
<protein>
    <recommendedName>
        <fullName evidence="17">RING-type E3 ubiquitin transferase (cysteine targeting)</fullName>
        <ecNumber evidence="17">2.3.2.36</ecNumber>
    </recommendedName>
    <alternativeName>
        <fullName evidence="15">Peroxin-2</fullName>
    </alternativeName>
</protein>
<keyword evidence="13 18" id="KW-0472">Membrane</keyword>
<keyword evidence="4" id="KW-0813">Transport</keyword>
<evidence type="ECO:0000256" key="12">
    <source>
        <dbReference type="ARBA" id="ARBA00022989"/>
    </source>
</evidence>